<organism evidence="3 4">
    <name type="scientific">Parendozoicomonas haliclonae</name>
    <dbReference type="NCBI Taxonomy" id="1960125"/>
    <lineage>
        <taxon>Bacteria</taxon>
        <taxon>Pseudomonadati</taxon>
        <taxon>Pseudomonadota</taxon>
        <taxon>Gammaproteobacteria</taxon>
        <taxon>Oceanospirillales</taxon>
        <taxon>Endozoicomonadaceae</taxon>
        <taxon>Parendozoicomonas</taxon>
    </lineage>
</organism>
<dbReference type="InterPro" id="IPR050325">
    <property type="entry name" value="Prot/Nucl_acid_deglycase"/>
</dbReference>
<dbReference type="GO" id="GO:1903189">
    <property type="term" value="P:glyoxal metabolic process"/>
    <property type="evidence" value="ECO:0007669"/>
    <property type="project" value="TreeGrafter"/>
</dbReference>
<dbReference type="InterPro" id="IPR002818">
    <property type="entry name" value="DJ-1/PfpI"/>
</dbReference>
<gene>
    <name evidence="3" type="primary">yajL</name>
    <name evidence="3" type="ORF">EHSB41UT_00345</name>
</gene>
<evidence type="ECO:0000256" key="1">
    <source>
        <dbReference type="ARBA" id="ARBA00022737"/>
    </source>
</evidence>
<dbReference type="EMBL" id="FWPT01000001">
    <property type="protein sequence ID" value="SMA33933.1"/>
    <property type="molecule type" value="Genomic_DNA"/>
</dbReference>
<dbReference type="FunFam" id="3.40.50.880:FF:000015">
    <property type="entry name" value="Protein DJ-1 homolog C"/>
    <property type="match status" value="1"/>
</dbReference>
<dbReference type="InterPro" id="IPR029062">
    <property type="entry name" value="Class_I_gatase-like"/>
</dbReference>
<evidence type="ECO:0000313" key="3">
    <source>
        <dbReference type="EMBL" id="SMA33933.1"/>
    </source>
</evidence>
<keyword evidence="4" id="KW-1185">Reference proteome</keyword>
<dbReference type="InterPro" id="IPR006287">
    <property type="entry name" value="DJ-1"/>
</dbReference>
<evidence type="ECO:0000259" key="2">
    <source>
        <dbReference type="Pfam" id="PF01965"/>
    </source>
</evidence>
<dbReference type="Gene3D" id="3.40.50.880">
    <property type="match status" value="1"/>
</dbReference>
<dbReference type="NCBIfam" id="TIGR01383">
    <property type="entry name" value="not_thiJ"/>
    <property type="match status" value="1"/>
</dbReference>
<proteinExistence type="predicted"/>
<dbReference type="Proteomes" id="UP000196573">
    <property type="component" value="Unassembled WGS sequence"/>
</dbReference>
<accession>A0A1X7AEV4</accession>
<dbReference type="PANTHER" id="PTHR48094:SF12">
    <property type="entry name" value="PARKINSON DISEASE PROTEIN 7 HOMOLOG"/>
    <property type="match status" value="1"/>
</dbReference>
<dbReference type="CDD" id="cd03135">
    <property type="entry name" value="GATase1_DJ-1"/>
    <property type="match status" value="1"/>
</dbReference>
<dbReference type="PANTHER" id="PTHR48094">
    <property type="entry name" value="PROTEIN/NUCLEIC ACID DEGLYCASE DJ-1-RELATED"/>
    <property type="match status" value="1"/>
</dbReference>
<dbReference type="AlphaFoldDB" id="A0A1X7AEV4"/>
<feature type="domain" description="DJ-1/PfpI" evidence="2">
    <location>
        <begin position="3"/>
        <end position="169"/>
    </location>
</feature>
<sequence length="190" mass="20380">MSKRILIPIADGTEELEAVTIIDILRRAECDVTVASCSHSPNITASRGVSLTADKMIAECLSTSWNMIALPGGIPGAENLRDSTSLTHLLKTQKNENRWIAAICAAPAVVLAHHGLLDNVTATSYPSFQDQLPNPEPDQLKTVITDPAQKIITSQGPGTAMSFALALVTVLASREKADLIARQMCAWHLL</sequence>
<reference evidence="3 4" key="1">
    <citation type="submission" date="2017-03" db="EMBL/GenBank/DDBJ databases">
        <authorList>
            <person name="Afonso C.L."/>
            <person name="Miller P.J."/>
            <person name="Scott M.A."/>
            <person name="Spackman E."/>
            <person name="Goraichik I."/>
            <person name="Dimitrov K.M."/>
            <person name="Suarez D.L."/>
            <person name="Swayne D.E."/>
        </authorList>
    </citation>
    <scope>NUCLEOTIDE SEQUENCE [LARGE SCALE GENOMIC DNA]</scope>
    <source>
        <strain evidence="3">SB41UT1</strain>
    </source>
</reference>
<protein>
    <submittedName>
        <fullName evidence="3">Chaperone protein YajL</fullName>
    </submittedName>
</protein>
<dbReference type="Pfam" id="PF01965">
    <property type="entry name" value="DJ-1_PfpI"/>
    <property type="match status" value="1"/>
</dbReference>
<name>A0A1X7AEV4_9GAMM</name>
<dbReference type="SUPFAM" id="SSF52317">
    <property type="entry name" value="Class I glutamine amidotransferase-like"/>
    <property type="match status" value="1"/>
</dbReference>
<dbReference type="RefSeq" id="WP_087106278.1">
    <property type="nucleotide sequence ID" value="NZ_CBCSCN010000004.1"/>
</dbReference>
<keyword evidence="1" id="KW-0677">Repeat</keyword>
<dbReference type="OrthoDB" id="9803764at2"/>
<dbReference type="GO" id="GO:0005737">
    <property type="term" value="C:cytoplasm"/>
    <property type="evidence" value="ECO:0007669"/>
    <property type="project" value="TreeGrafter"/>
</dbReference>
<evidence type="ECO:0000313" key="4">
    <source>
        <dbReference type="Proteomes" id="UP000196573"/>
    </source>
</evidence>